<dbReference type="PANTHER" id="PTHR11654">
    <property type="entry name" value="OLIGOPEPTIDE TRANSPORTER-RELATED"/>
    <property type="match status" value="1"/>
</dbReference>
<evidence type="ECO:0000256" key="3">
    <source>
        <dbReference type="ARBA" id="ARBA00022692"/>
    </source>
</evidence>
<dbReference type="GO" id="GO:0016020">
    <property type="term" value="C:membrane"/>
    <property type="evidence" value="ECO:0007669"/>
    <property type="project" value="UniProtKB-SubCell"/>
</dbReference>
<name>A0A830BTS8_9LAMI</name>
<reference evidence="8" key="1">
    <citation type="submission" date="2020-07" db="EMBL/GenBank/DDBJ databases">
        <title>Ethylene signaling mediates host invasion by parasitic plants.</title>
        <authorList>
            <person name="Yoshida S."/>
        </authorList>
    </citation>
    <scope>NUCLEOTIDE SEQUENCE</scope>
    <source>
        <strain evidence="8">Okayama</strain>
    </source>
</reference>
<keyword evidence="5" id="KW-0472">Membrane</keyword>
<keyword evidence="3" id="KW-0812">Transmembrane</keyword>
<gene>
    <name evidence="8" type="ORF">PHJA_001092500</name>
</gene>
<protein>
    <submittedName>
        <fullName evidence="8">Protein nrt1/ ptr family 8.2</fullName>
    </submittedName>
</protein>
<dbReference type="Gene3D" id="1.20.1250.20">
    <property type="entry name" value="MFS general substrate transporter like domains"/>
    <property type="match status" value="1"/>
</dbReference>
<feature type="compositionally biased region" description="Basic and acidic residues" evidence="7">
    <location>
        <begin position="99"/>
        <end position="110"/>
    </location>
</feature>
<evidence type="ECO:0000256" key="5">
    <source>
        <dbReference type="ARBA" id="ARBA00023136"/>
    </source>
</evidence>
<dbReference type="Proteomes" id="UP000653305">
    <property type="component" value="Unassembled WGS sequence"/>
</dbReference>
<comment type="similarity">
    <text evidence="6">Belongs to the major facilitator superfamily. Phosphate:H(+) symporter (TC 2.A.1.9) family.</text>
</comment>
<organism evidence="8 9">
    <name type="scientific">Phtheirospermum japonicum</name>
    <dbReference type="NCBI Taxonomy" id="374723"/>
    <lineage>
        <taxon>Eukaryota</taxon>
        <taxon>Viridiplantae</taxon>
        <taxon>Streptophyta</taxon>
        <taxon>Embryophyta</taxon>
        <taxon>Tracheophyta</taxon>
        <taxon>Spermatophyta</taxon>
        <taxon>Magnoliopsida</taxon>
        <taxon>eudicotyledons</taxon>
        <taxon>Gunneridae</taxon>
        <taxon>Pentapetalae</taxon>
        <taxon>asterids</taxon>
        <taxon>lamiids</taxon>
        <taxon>Lamiales</taxon>
        <taxon>Orobanchaceae</taxon>
        <taxon>Orobanchaceae incertae sedis</taxon>
        <taxon>Phtheirospermum</taxon>
    </lineage>
</organism>
<dbReference type="InterPro" id="IPR036259">
    <property type="entry name" value="MFS_trans_sf"/>
</dbReference>
<dbReference type="InterPro" id="IPR000109">
    <property type="entry name" value="POT_fam"/>
</dbReference>
<dbReference type="EMBL" id="BMAC01000192">
    <property type="protein sequence ID" value="GFP89489.1"/>
    <property type="molecule type" value="Genomic_DNA"/>
</dbReference>
<evidence type="ECO:0000256" key="7">
    <source>
        <dbReference type="SAM" id="MobiDB-lite"/>
    </source>
</evidence>
<sequence length="400" mass="44227">MARCLSFTGFADFLYQSFFSYSGLRSVKTDLGDGTIMHCWVPKTLKPLKPNLLLVHGFSANAPPPPTAVQHIRVRSGLLRRFDDGSAGSGRGVPGAVHDGADGGARRGEDEPGGDQLRRVRGVQHGGAVPRCGGERDDDIMQQQSVILAEEAVKIQFVGDKMIYLLSVKHEGLLLFKFLDFVDDSEGFNVEVMDDEDNYTKDGTVDYQNWPANMKKTGTWKACPYILENLIFSAMYGQMGNLFLLQAEYMDTWVGASKIKIPEASLSIFDTISVIFWVPVYDRYIIPLTRKFTGHKKWAHSTAVHGDGPLHIDLPHDIRRCFGNHQAQHSIGTPRNLDNSPMAKPGMTLEDFLAKAGTGNEEDVRVPTAVMTMTPTETVPAVSAFGMETVMMNPARSRDE</sequence>
<proteinExistence type="inferred from homology"/>
<comment type="similarity">
    <text evidence="2">Belongs to the major facilitator superfamily. Proton-dependent oligopeptide transporter (POT/PTR) (TC 2.A.17) family.</text>
</comment>
<evidence type="ECO:0000256" key="2">
    <source>
        <dbReference type="ARBA" id="ARBA00005982"/>
    </source>
</evidence>
<dbReference type="GO" id="GO:0022857">
    <property type="term" value="F:transmembrane transporter activity"/>
    <property type="evidence" value="ECO:0007669"/>
    <property type="project" value="InterPro"/>
</dbReference>
<comment type="subcellular location">
    <subcellularLocation>
        <location evidence="1">Membrane</location>
        <topology evidence="1">Multi-pass membrane protein</topology>
    </subcellularLocation>
</comment>
<accession>A0A830BTS8</accession>
<dbReference type="AlphaFoldDB" id="A0A830BTS8"/>
<evidence type="ECO:0000256" key="4">
    <source>
        <dbReference type="ARBA" id="ARBA00022989"/>
    </source>
</evidence>
<keyword evidence="9" id="KW-1185">Reference proteome</keyword>
<comment type="caution">
    <text evidence="8">The sequence shown here is derived from an EMBL/GenBank/DDBJ whole genome shotgun (WGS) entry which is preliminary data.</text>
</comment>
<evidence type="ECO:0000256" key="6">
    <source>
        <dbReference type="ARBA" id="ARBA00044504"/>
    </source>
</evidence>
<dbReference type="OrthoDB" id="644067at2759"/>
<evidence type="ECO:0000313" key="9">
    <source>
        <dbReference type="Proteomes" id="UP000653305"/>
    </source>
</evidence>
<keyword evidence="4" id="KW-1133">Transmembrane helix</keyword>
<dbReference type="Pfam" id="PF00854">
    <property type="entry name" value="PTR2"/>
    <property type="match status" value="1"/>
</dbReference>
<feature type="region of interest" description="Disordered" evidence="7">
    <location>
        <begin position="86"/>
        <end position="117"/>
    </location>
</feature>
<evidence type="ECO:0000313" key="8">
    <source>
        <dbReference type="EMBL" id="GFP89489.1"/>
    </source>
</evidence>
<evidence type="ECO:0000256" key="1">
    <source>
        <dbReference type="ARBA" id="ARBA00004141"/>
    </source>
</evidence>